<dbReference type="Gene3D" id="2.60.40.10">
    <property type="entry name" value="Immunoglobulins"/>
    <property type="match status" value="1"/>
</dbReference>
<dbReference type="Pfam" id="PF08770">
    <property type="entry name" value="SoxZ"/>
    <property type="match status" value="1"/>
</dbReference>
<evidence type="ECO:0000313" key="2">
    <source>
        <dbReference type="EMBL" id="MBB5690851.1"/>
    </source>
</evidence>
<dbReference type="AlphaFoldDB" id="A0A840Y4D9"/>
<dbReference type="InterPro" id="IPR013783">
    <property type="entry name" value="Ig-like_fold"/>
</dbReference>
<dbReference type="SUPFAM" id="SSF81296">
    <property type="entry name" value="E set domains"/>
    <property type="match status" value="1"/>
</dbReference>
<dbReference type="RefSeq" id="WP_184486178.1">
    <property type="nucleotide sequence ID" value="NZ_JAAEDJ010000192.1"/>
</dbReference>
<comment type="caution">
    <text evidence="2">The sequence shown here is derived from an EMBL/GenBank/DDBJ whole genome shotgun (WGS) entry which is preliminary data.</text>
</comment>
<evidence type="ECO:0000259" key="1">
    <source>
        <dbReference type="Pfam" id="PF08770"/>
    </source>
</evidence>
<organism evidence="2 3">
    <name type="scientific">Neoroseomonas alkaliterrae</name>
    <dbReference type="NCBI Taxonomy" id="1452450"/>
    <lineage>
        <taxon>Bacteria</taxon>
        <taxon>Pseudomonadati</taxon>
        <taxon>Pseudomonadota</taxon>
        <taxon>Alphaproteobacteria</taxon>
        <taxon>Acetobacterales</taxon>
        <taxon>Acetobacteraceae</taxon>
        <taxon>Neoroseomonas</taxon>
    </lineage>
</organism>
<name>A0A840Y4D9_9PROT</name>
<dbReference type="EMBL" id="JACIJE010000008">
    <property type="protein sequence ID" value="MBB5690851.1"/>
    <property type="molecule type" value="Genomic_DNA"/>
</dbReference>
<keyword evidence="3" id="KW-1185">Reference proteome</keyword>
<dbReference type="Proteomes" id="UP000562254">
    <property type="component" value="Unassembled WGS sequence"/>
</dbReference>
<proteinExistence type="predicted"/>
<dbReference type="InterPro" id="IPR014756">
    <property type="entry name" value="Ig_E-set"/>
</dbReference>
<reference evidence="2 3" key="1">
    <citation type="submission" date="2020-08" db="EMBL/GenBank/DDBJ databases">
        <title>Genomic Encyclopedia of Type Strains, Phase IV (KMG-IV): sequencing the most valuable type-strain genomes for metagenomic binning, comparative biology and taxonomic classification.</title>
        <authorList>
            <person name="Goeker M."/>
        </authorList>
    </citation>
    <scope>NUCLEOTIDE SEQUENCE [LARGE SCALE GENOMIC DNA]</scope>
    <source>
        <strain evidence="2 3">DSM 25895</strain>
    </source>
</reference>
<gene>
    <name evidence="2" type="ORF">FHS88_002991</name>
</gene>
<feature type="domain" description="Sulphur oxidation protein SoxZ" evidence="1">
    <location>
        <begin position="10"/>
        <end position="104"/>
    </location>
</feature>
<evidence type="ECO:0000313" key="3">
    <source>
        <dbReference type="Proteomes" id="UP000562254"/>
    </source>
</evidence>
<sequence length="109" mass="12210">MSGALNAPRIRIPRSARAGEVIEIRTLIEHPMETGLRQDGSRAVPRDMLTRMVVRMNGEVLLAADLRNGTAANPFHVFFVRMERSSAFEFTWTDERGRSARAEARVSVA</sequence>
<accession>A0A840Y4D9</accession>
<protein>
    <submittedName>
        <fullName evidence="2">Sulfur-oxidizing protein SoxZ</fullName>
    </submittedName>
</protein>
<dbReference type="InterPro" id="IPR014880">
    <property type="entry name" value="SoxZ_dom"/>
</dbReference>